<keyword evidence="2" id="KW-1185">Reference proteome</keyword>
<proteinExistence type="predicted"/>
<name>A0A0J1GVP2_9GAMM</name>
<dbReference type="EMBL" id="LDOT01000026">
    <property type="protein sequence ID" value="KLV03778.1"/>
    <property type="molecule type" value="Genomic_DNA"/>
</dbReference>
<reference evidence="1 2" key="1">
    <citation type="submission" date="2015-05" db="EMBL/GenBank/DDBJ databases">
        <title>Photobacterium galathea sp. nov.</title>
        <authorList>
            <person name="Machado H."/>
            <person name="Gram L."/>
        </authorList>
    </citation>
    <scope>NUCLEOTIDE SEQUENCE [LARGE SCALE GENOMIC DNA]</scope>
    <source>
        <strain evidence="1 2">CGMCC 1.12159</strain>
    </source>
</reference>
<evidence type="ECO:0000313" key="1">
    <source>
        <dbReference type="EMBL" id="KLV03778.1"/>
    </source>
</evidence>
<dbReference type="STRING" id="1195763.ABT56_17545"/>
<sequence>MFRDAIIMAEKFKMRLYVHYSAFDAIKQADSPSLAICFSFTLTNAESLHAYAVLFANSKSTYGAFYCLYLYDEQ</sequence>
<comment type="caution">
    <text evidence="1">The sequence shown here is derived from an EMBL/GenBank/DDBJ whole genome shotgun (WGS) entry which is preliminary data.</text>
</comment>
<dbReference type="Proteomes" id="UP000036097">
    <property type="component" value="Unassembled WGS sequence"/>
</dbReference>
<gene>
    <name evidence="1" type="ORF">ABT56_17545</name>
</gene>
<evidence type="ECO:0000313" key="2">
    <source>
        <dbReference type="Proteomes" id="UP000036097"/>
    </source>
</evidence>
<dbReference type="PATRIC" id="fig|1195763.3.peg.3741"/>
<accession>A0A0J1GVP2</accession>
<dbReference type="AlphaFoldDB" id="A0A0J1GVP2"/>
<protein>
    <submittedName>
        <fullName evidence="1">Uncharacterized protein</fullName>
    </submittedName>
</protein>
<organism evidence="1 2">
    <name type="scientific">Photobacterium aquae</name>
    <dbReference type="NCBI Taxonomy" id="1195763"/>
    <lineage>
        <taxon>Bacteria</taxon>
        <taxon>Pseudomonadati</taxon>
        <taxon>Pseudomonadota</taxon>
        <taxon>Gammaproteobacteria</taxon>
        <taxon>Vibrionales</taxon>
        <taxon>Vibrionaceae</taxon>
        <taxon>Photobacterium</taxon>
    </lineage>
</organism>